<dbReference type="eggNOG" id="COG1956">
    <property type="taxonomic scope" value="Bacteria"/>
</dbReference>
<accession>M9RHY2</accession>
<evidence type="ECO:0000313" key="1">
    <source>
        <dbReference type="EMBL" id="AGI69986.1"/>
    </source>
</evidence>
<dbReference type="RefSeq" id="WP_015501871.1">
    <property type="nucleotide sequence ID" value="NC_020911.1"/>
</dbReference>
<sequence>MFNGAGDLIVVFDIDSDQPDAFTAEDAAQLAVILRGVFSGMDEQNLIGEKIL</sequence>
<keyword evidence="2" id="KW-1185">Reference proteome</keyword>
<dbReference type="KEGG" id="oat:OAN307_c46360"/>
<name>M9RHY2_9RHOB</name>
<dbReference type="STRING" id="391626.OAN307_c46360"/>
<dbReference type="Proteomes" id="UP000005307">
    <property type="component" value="Chromosome"/>
</dbReference>
<gene>
    <name evidence="1" type="ORF">OAN307_c46360</name>
</gene>
<dbReference type="HOGENOM" id="CLU_3082450_0_0_5"/>
<dbReference type="AlphaFoldDB" id="M9RHY2"/>
<dbReference type="EMBL" id="CP003740">
    <property type="protein sequence ID" value="AGI69986.1"/>
    <property type="molecule type" value="Genomic_DNA"/>
</dbReference>
<evidence type="ECO:0000313" key="2">
    <source>
        <dbReference type="Proteomes" id="UP000005307"/>
    </source>
</evidence>
<reference evidence="1 2" key="1">
    <citation type="journal article" date="2013" name="PLoS ONE">
        <title>Poles Apart: Arctic and Antarctic Octadecabacter strains Share High Genome Plasticity and a New Type of Xanthorhodopsin.</title>
        <authorList>
            <person name="Vollmers J."/>
            <person name="Voget S."/>
            <person name="Dietrich S."/>
            <person name="Gollnow K."/>
            <person name="Smits M."/>
            <person name="Meyer K."/>
            <person name="Brinkhoff T."/>
            <person name="Simon M."/>
            <person name="Daniel R."/>
        </authorList>
    </citation>
    <scope>NUCLEOTIDE SEQUENCE [LARGE SCALE GENOMIC DNA]</scope>
    <source>
        <strain evidence="1 2">307</strain>
    </source>
</reference>
<proteinExistence type="predicted"/>
<protein>
    <submittedName>
        <fullName evidence="1">Uncharacterized protein</fullName>
    </submittedName>
</protein>
<organism evidence="1 2">
    <name type="scientific">Octadecabacter antarcticus 307</name>
    <dbReference type="NCBI Taxonomy" id="391626"/>
    <lineage>
        <taxon>Bacteria</taxon>
        <taxon>Pseudomonadati</taxon>
        <taxon>Pseudomonadota</taxon>
        <taxon>Alphaproteobacteria</taxon>
        <taxon>Rhodobacterales</taxon>
        <taxon>Roseobacteraceae</taxon>
        <taxon>Octadecabacter</taxon>
    </lineage>
</organism>